<dbReference type="AlphaFoldDB" id="A0A1G8LFV6"/>
<feature type="chain" id="PRO_5011506748" evidence="1">
    <location>
        <begin position="29"/>
        <end position="75"/>
    </location>
</feature>
<evidence type="ECO:0000256" key="1">
    <source>
        <dbReference type="SAM" id="SignalP"/>
    </source>
</evidence>
<proteinExistence type="predicted"/>
<dbReference type="OrthoDB" id="148878at2"/>
<gene>
    <name evidence="2" type="ORF">SAMN05421505_1678</name>
</gene>
<accession>A0A1G8LFV6</accession>
<dbReference type="RefSeq" id="WP_093176245.1">
    <property type="nucleotide sequence ID" value="NZ_FNCN01000067.1"/>
</dbReference>
<evidence type="ECO:0000313" key="3">
    <source>
        <dbReference type="Proteomes" id="UP000198923"/>
    </source>
</evidence>
<dbReference type="Proteomes" id="UP000198923">
    <property type="component" value="Unassembled WGS sequence"/>
</dbReference>
<feature type="signal peptide" evidence="1">
    <location>
        <begin position="1"/>
        <end position="28"/>
    </location>
</feature>
<reference evidence="2 3" key="1">
    <citation type="submission" date="2016-10" db="EMBL/GenBank/DDBJ databases">
        <authorList>
            <person name="de Groot N.N."/>
        </authorList>
    </citation>
    <scope>NUCLEOTIDE SEQUENCE [LARGE SCALE GENOMIC DNA]</scope>
    <source>
        <strain evidence="2 3">CPCC 201354</strain>
    </source>
</reference>
<organism evidence="2 3">
    <name type="scientific">Sinosporangium album</name>
    <dbReference type="NCBI Taxonomy" id="504805"/>
    <lineage>
        <taxon>Bacteria</taxon>
        <taxon>Bacillati</taxon>
        <taxon>Actinomycetota</taxon>
        <taxon>Actinomycetes</taxon>
        <taxon>Streptosporangiales</taxon>
        <taxon>Streptosporangiaceae</taxon>
        <taxon>Sinosporangium</taxon>
    </lineage>
</organism>
<keyword evidence="1" id="KW-0732">Signal</keyword>
<protein>
    <submittedName>
        <fullName evidence="2">Uncharacterized protein</fullName>
    </submittedName>
</protein>
<keyword evidence="3" id="KW-1185">Reference proteome</keyword>
<dbReference type="EMBL" id="FNCN01000067">
    <property type="protein sequence ID" value="SDI54561.1"/>
    <property type="molecule type" value="Genomic_DNA"/>
</dbReference>
<sequence>MRRTMFITTGLVGGLLATTVTLTVGASAASASPSITLKECEAAGGRLVNKLEPGGFFPIWSFHCHLPDGRVVPIG</sequence>
<evidence type="ECO:0000313" key="2">
    <source>
        <dbReference type="EMBL" id="SDI54561.1"/>
    </source>
</evidence>
<name>A0A1G8LFV6_9ACTN</name>